<dbReference type="EMBL" id="ACKS01000072">
    <property type="protein sequence ID" value="EFA43751.1"/>
    <property type="molecule type" value="Genomic_DNA"/>
</dbReference>
<evidence type="ECO:0000259" key="2">
    <source>
        <dbReference type="Pfam" id="PF08486"/>
    </source>
</evidence>
<dbReference type="RefSeq" id="WP_007173868.1">
    <property type="nucleotide sequence ID" value="NZ_GG704781.1"/>
</dbReference>
<dbReference type="eggNOG" id="COG2385">
    <property type="taxonomic scope" value="Bacteria"/>
</dbReference>
<keyword evidence="4" id="KW-1185">Reference proteome</keyword>
<feature type="compositionally biased region" description="Polar residues" evidence="1">
    <location>
        <begin position="11"/>
        <end position="23"/>
    </location>
</feature>
<dbReference type="Proteomes" id="UP000003160">
    <property type="component" value="Unassembled WGS sequence"/>
</dbReference>
<organism evidence="3 4">
    <name type="scientific">Hallella bergensis DSM 17361</name>
    <dbReference type="NCBI Taxonomy" id="585502"/>
    <lineage>
        <taxon>Bacteria</taxon>
        <taxon>Pseudomonadati</taxon>
        <taxon>Bacteroidota</taxon>
        <taxon>Bacteroidia</taxon>
        <taxon>Bacteroidales</taxon>
        <taxon>Prevotellaceae</taxon>
        <taxon>Hallella</taxon>
    </lineage>
</organism>
<sequence length="469" mass="52829">MENERGYKLNFANNHSAGPSQRQEPQVAVGIVCDKQITFTLNAPYTADGCQAMGEQEVVFDEGVIRWNDKCYEQLLFHSDNADASFALKDVTIGIHFHWERKETQVFSGSLRFIVDGDKIWAINELPVEDYLHSVISSEMSSTSSLELLKAHAVISRSWLLAQMERRRAMTGHTTAPSAVSTDNELVRWYDREDHVLFDACADDHCQRYQGVSKAMSPQVTEAVRQTRGQLLVSHGEICDARFSKCCGGMVEEFQYCWENTPKSYLRAVLDRPNRSDGSNDSDPSATPLPDLTLEQNADQWIRTAPPSYCNTHDVKILSQVLNNFDQETTDFYRWRVCYTQSQISELIARKLGVDFGKIVDLVPLARGKSGRLYRLKIIGTQKTLIVGKELEIRRILSESHLYSSAFVVDRKDLDSNGIPAMFELIGAGWGHGVGLCQIGAAVMGEQGYGYDEILTHYYPGANIVRVYK</sequence>
<dbReference type="Pfam" id="PF08486">
    <property type="entry name" value="SpoIID"/>
    <property type="match status" value="1"/>
</dbReference>
<dbReference type="InterPro" id="IPR013693">
    <property type="entry name" value="SpoIID/LytB_N"/>
</dbReference>
<evidence type="ECO:0000313" key="4">
    <source>
        <dbReference type="Proteomes" id="UP000003160"/>
    </source>
</evidence>
<evidence type="ECO:0000256" key="1">
    <source>
        <dbReference type="SAM" id="MobiDB-lite"/>
    </source>
</evidence>
<dbReference type="AlphaFoldDB" id="D1PXT0"/>
<evidence type="ECO:0000313" key="3">
    <source>
        <dbReference type="EMBL" id="EFA43751.1"/>
    </source>
</evidence>
<dbReference type="GO" id="GO:0030288">
    <property type="term" value="C:outer membrane-bounded periplasmic space"/>
    <property type="evidence" value="ECO:0007669"/>
    <property type="project" value="TreeGrafter"/>
</dbReference>
<dbReference type="InterPro" id="IPR051922">
    <property type="entry name" value="Bact_Sporulation_Assoc"/>
</dbReference>
<dbReference type="HOGENOM" id="CLU_609250_0_0_10"/>
<dbReference type="PANTHER" id="PTHR30032:SF4">
    <property type="entry name" value="AMIDASE ENHANCER"/>
    <property type="match status" value="1"/>
</dbReference>
<dbReference type="NCBIfam" id="TIGR02669">
    <property type="entry name" value="SpoIID_LytB"/>
    <property type="match status" value="1"/>
</dbReference>
<feature type="region of interest" description="Disordered" evidence="1">
    <location>
        <begin position="1"/>
        <end position="23"/>
    </location>
</feature>
<accession>D1PXT0</accession>
<feature type="region of interest" description="Disordered" evidence="1">
    <location>
        <begin position="271"/>
        <end position="290"/>
    </location>
</feature>
<comment type="caution">
    <text evidence="3">The sequence shown here is derived from an EMBL/GenBank/DDBJ whole genome shotgun (WGS) entry which is preliminary data.</text>
</comment>
<feature type="domain" description="Sporulation stage II protein D amidase enhancer LytB N-terminal" evidence="2">
    <location>
        <begin position="118"/>
        <end position="232"/>
    </location>
</feature>
<feature type="compositionally biased region" description="Polar residues" evidence="1">
    <location>
        <begin position="276"/>
        <end position="285"/>
    </location>
</feature>
<dbReference type="GO" id="GO:0030435">
    <property type="term" value="P:sporulation resulting in formation of a cellular spore"/>
    <property type="evidence" value="ECO:0007669"/>
    <property type="project" value="InterPro"/>
</dbReference>
<dbReference type="PANTHER" id="PTHR30032">
    <property type="entry name" value="N-ACETYLMURAMOYL-L-ALANINE AMIDASE-RELATED"/>
    <property type="match status" value="1"/>
</dbReference>
<protein>
    <submittedName>
        <fullName evidence="3">SpoIID/LytB domain protein</fullName>
    </submittedName>
</protein>
<reference evidence="3 4" key="1">
    <citation type="submission" date="2009-10" db="EMBL/GenBank/DDBJ databases">
        <authorList>
            <person name="Qin X."/>
            <person name="Bachman B."/>
            <person name="Battles P."/>
            <person name="Bell A."/>
            <person name="Bess C."/>
            <person name="Bickham C."/>
            <person name="Chaboub L."/>
            <person name="Chen D."/>
            <person name="Coyle M."/>
            <person name="Deiros D.R."/>
            <person name="Dinh H."/>
            <person name="Forbes L."/>
            <person name="Fowler G."/>
            <person name="Francisco L."/>
            <person name="Fu Q."/>
            <person name="Gubbala S."/>
            <person name="Hale W."/>
            <person name="Han Y."/>
            <person name="Hemphill L."/>
            <person name="Highlander S.K."/>
            <person name="Hirani K."/>
            <person name="Hogues M."/>
            <person name="Jackson L."/>
            <person name="Jakkamsetti A."/>
            <person name="Javaid M."/>
            <person name="Jiang H."/>
            <person name="Korchina V."/>
            <person name="Kovar C."/>
            <person name="Lara F."/>
            <person name="Lee S."/>
            <person name="Mata R."/>
            <person name="Mathew T."/>
            <person name="Moen C."/>
            <person name="Morales K."/>
            <person name="Munidasa M."/>
            <person name="Nazareth L."/>
            <person name="Ngo R."/>
            <person name="Nguyen L."/>
            <person name="Okwuonu G."/>
            <person name="Ongeri F."/>
            <person name="Patil S."/>
            <person name="Petrosino J."/>
            <person name="Pham C."/>
            <person name="Pham P."/>
            <person name="Pu L.-L."/>
            <person name="Puazo M."/>
            <person name="Raj R."/>
            <person name="Reid J."/>
            <person name="Rouhana J."/>
            <person name="Saada N."/>
            <person name="Shang Y."/>
            <person name="Simmons D."/>
            <person name="Thornton R."/>
            <person name="Warren J."/>
            <person name="Weissenberger G."/>
            <person name="Zhang J."/>
            <person name="Zhang L."/>
            <person name="Zhou C."/>
            <person name="Zhu D."/>
            <person name="Muzny D."/>
            <person name="Worley K."/>
            <person name="Gibbs R."/>
        </authorList>
    </citation>
    <scope>NUCLEOTIDE SEQUENCE [LARGE SCALE GENOMIC DNA]</scope>
    <source>
        <strain evidence="3 4">DSM 17361</strain>
    </source>
</reference>
<dbReference type="OrthoDB" id="1110483at2"/>
<dbReference type="InterPro" id="IPR013486">
    <property type="entry name" value="SpoIID/LytB"/>
</dbReference>
<gene>
    <name evidence="3" type="ORF">HMPREF0645_1765</name>
</gene>
<name>D1PXT0_9BACT</name>
<proteinExistence type="predicted"/>